<dbReference type="Proteomes" id="UP001235939">
    <property type="component" value="Chromosome 12"/>
</dbReference>
<gene>
    <name evidence="2" type="ORF">LAZ67_12000423</name>
</gene>
<accession>A0ABY6L0I9</accession>
<sequence length="73" mass="8734">MDNLPPVIHKEVDQKEQANKDLLEFQEELKKREELKQKEQVNKDLLEFRGELKFYIKLLENKSSVPNRSSNHV</sequence>
<organism evidence="2 3">
    <name type="scientific">Cordylochernes scorpioides</name>
    <dbReference type="NCBI Taxonomy" id="51811"/>
    <lineage>
        <taxon>Eukaryota</taxon>
        <taxon>Metazoa</taxon>
        <taxon>Ecdysozoa</taxon>
        <taxon>Arthropoda</taxon>
        <taxon>Chelicerata</taxon>
        <taxon>Arachnida</taxon>
        <taxon>Pseudoscorpiones</taxon>
        <taxon>Cheliferoidea</taxon>
        <taxon>Chernetidae</taxon>
        <taxon>Cordylochernes</taxon>
    </lineage>
</organism>
<evidence type="ECO:0000313" key="2">
    <source>
        <dbReference type="EMBL" id="UYV74654.1"/>
    </source>
</evidence>
<protein>
    <submittedName>
        <fullName evidence="2">Uncharacterized protein</fullName>
    </submittedName>
</protein>
<name>A0ABY6L0I9_9ARAC</name>
<evidence type="ECO:0000256" key="1">
    <source>
        <dbReference type="SAM" id="Coils"/>
    </source>
</evidence>
<evidence type="ECO:0000313" key="3">
    <source>
        <dbReference type="Proteomes" id="UP001235939"/>
    </source>
</evidence>
<proteinExistence type="predicted"/>
<dbReference type="EMBL" id="CP092874">
    <property type="protein sequence ID" value="UYV74654.1"/>
    <property type="molecule type" value="Genomic_DNA"/>
</dbReference>
<feature type="coiled-coil region" evidence="1">
    <location>
        <begin position="8"/>
        <end position="42"/>
    </location>
</feature>
<keyword evidence="1" id="KW-0175">Coiled coil</keyword>
<reference evidence="2 3" key="1">
    <citation type="submission" date="2022-01" db="EMBL/GenBank/DDBJ databases">
        <title>A chromosomal length assembly of Cordylochernes scorpioides.</title>
        <authorList>
            <person name="Zeh D."/>
            <person name="Zeh J."/>
        </authorList>
    </citation>
    <scope>NUCLEOTIDE SEQUENCE [LARGE SCALE GENOMIC DNA]</scope>
    <source>
        <strain evidence="2">IN4F17</strain>
        <tissue evidence="2">Whole Body</tissue>
    </source>
</reference>
<keyword evidence="3" id="KW-1185">Reference proteome</keyword>